<dbReference type="PATRIC" id="fig|1622118.3.peg.2144"/>
<dbReference type="GO" id="GO:0005975">
    <property type="term" value="P:carbohydrate metabolic process"/>
    <property type="evidence" value="ECO:0007669"/>
    <property type="project" value="InterPro"/>
</dbReference>
<dbReference type="GO" id="GO:0046872">
    <property type="term" value="F:metal ion binding"/>
    <property type="evidence" value="ECO:0007669"/>
    <property type="project" value="UniProtKB-KW"/>
</dbReference>
<dbReference type="AlphaFoldDB" id="A0A0X8G7S6"/>
<keyword evidence="2" id="KW-0378">Hydrolase</keyword>
<dbReference type="PANTHER" id="PTHR10587:SF133">
    <property type="entry name" value="CHITIN DEACETYLASE 1-RELATED"/>
    <property type="match status" value="1"/>
</dbReference>
<dbReference type="GO" id="GO:0016810">
    <property type="term" value="F:hydrolase activity, acting on carbon-nitrogen (but not peptide) bonds"/>
    <property type="evidence" value="ECO:0007669"/>
    <property type="project" value="InterPro"/>
</dbReference>
<dbReference type="GO" id="GO:0016020">
    <property type="term" value="C:membrane"/>
    <property type="evidence" value="ECO:0007669"/>
    <property type="project" value="TreeGrafter"/>
</dbReference>
<dbReference type="Pfam" id="PF01522">
    <property type="entry name" value="Polysacc_deac_1"/>
    <property type="match status" value="1"/>
</dbReference>
<reference evidence="4 5" key="2">
    <citation type="journal article" date="2016" name="Int. J. Syst. Evol. Microbiol.">
        <title>Lutibacter profundi sp. nov., isolated from a deep-sea hydrothermal system on the Arctic Mid-Ocean Ridge and emended description of the genus Lutibacter.</title>
        <authorList>
            <person name="Le Moine Bauer S."/>
            <person name="Roalkvam I."/>
            <person name="Steen I.H."/>
            <person name="Dahle H."/>
        </authorList>
    </citation>
    <scope>NUCLEOTIDE SEQUENCE [LARGE SCALE GENOMIC DNA]</scope>
    <source>
        <strain evidence="4 5">LP1</strain>
    </source>
</reference>
<dbReference type="CDD" id="cd10917">
    <property type="entry name" value="CE4_NodB_like_6s_7s"/>
    <property type="match status" value="1"/>
</dbReference>
<dbReference type="InterPro" id="IPR002509">
    <property type="entry name" value="NODB_dom"/>
</dbReference>
<dbReference type="SUPFAM" id="SSF88713">
    <property type="entry name" value="Glycoside hydrolase/deacetylase"/>
    <property type="match status" value="1"/>
</dbReference>
<accession>A0A0X8G7S6</accession>
<dbReference type="InterPro" id="IPR011330">
    <property type="entry name" value="Glyco_hydro/deAcase_b/a-brl"/>
</dbReference>
<evidence type="ECO:0000256" key="1">
    <source>
        <dbReference type="ARBA" id="ARBA00022723"/>
    </source>
</evidence>
<dbReference type="KEGG" id="lut:Lupro_10410"/>
<reference evidence="5" key="1">
    <citation type="submission" date="2015-12" db="EMBL/GenBank/DDBJ databases">
        <title>Complete genome sequence of Lutibacter profundus strain LP1.</title>
        <authorList>
            <person name="Wissuwa J."/>
            <person name="Le Moine Bauer S."/>
            <person name="Stokke R."/>
            <person name="Dahle H."/>
            <person name="Steen I.H."/>
        </authorList>
    </citation>
    <scope>NUCLEOTIDE SEQUENCE [LARGE SCALE GENOMIC DNA]</scope>
    <source>
        <strain evidence="5">LP1</strain>
    </source>
</reference>
<name>A0A0X8G7S6_9FLAO</name>
<sequence>MKPYLVKTPKLLKFLFKNRVWSFSKKEKTLYLTFDDGPTPEITEWILNQLQKYSAKATFFCVGKNIDEHHEVYNKIIKNNHSIGNHTYSHLNDSKTEAQVYIDNIEKAEITIHKNKQQFLKLFRPPYGRLKYSQSKKIRKQGYRIIMWDVLSADFDTSVSKEKCLENVIRNTENGSIILFHDSNKASGKLQFVLPKILEYYSQKGFEFKNIS</sequence>
<dbReference type="RefSeq" id="WP_068209812.1">
    <property type="nucleotide sequence ID" value="NZ_CP013355.1"/>
</dbReference>
<keyword evidence="1" id="KW-0479">Metal-binding</keyword>
<dbReference type="PANTHER" id="PTHR10587">
    <property type="entry name" value="GLYCOSYL TRANSFERASE-RELATED"/>
    <property type="match status" value="1"/>
</dbReference>
<dbReference type="STRING" id="1622118.Lupro_10410"/>
<evidence type="ECO:0000313" key="4">
    <source>
        <dbReference type="EMBL" id="AMC11653.1"/>
    </source>
</evidence>
<keyword evidence="5" id="KW-1185">Reference proteome</keyword>
<evidence type="ECO:0000256" key="2">
    <source>
        <dbReference type="ARBA" id="ARBA00022801"/>
    </source>
</evidence>
<dbReference type="OrthoDB" id="9812065at2"/>
<dbReference type="EMBL" id="CP013355">
    <property type="protein sequence ID" value="AMC11653.1"/>
    <property type="molecule type" value="Genomic_DNA"/>
</dbReference>
<dbReference type="Gene3D" id="3.20.20.370">
    <property type="entry name" value="Glycoside hydrolase/deacetylase"/>
    <property type="match status" value="1"/>
</dbReference>
<protein>
    <submittedName>
        <fullName evidence="4">Polysaccharide deacetylase</fullName>
    </submittedName>
</protein>
<dbReference type="InterPro" id="IPR050248">
    <property type="entry name" value="Polysacc_deacetylase_ArnD"/>
</dbReference>
<evidence type="ECO:0000259" key="3">
    <source>
        <dbReference type="PROSITE" id="PS51677"/>
    </source>
</evidence>
<organism evidence="4 5">
    <name type="scientific">Lutibacter profundi</name>
    <dbReference type="NCBI Taxonomy" id="1622118"/>
    <lineage>
        <taxon>Bacteria</taxon>
        <taxon>Pseudomonadati</taxon>
        <taxon>Bacteroidota</taxon>
        <taxon>Flavobacteriia</taxon>
        <taxon>Flavobacteriales</taxon>
        <taxon>Flavobacteriaceae</taxon>
        <taxon>Lutibacter</taxon>
    </lineage>
</organism>
<dbReference type="PROSITE" id="PS51677">
    <property type="entry name" value="NODB"/>
    <property type="match status" value="1"/>
</dbReference>
<feature type="domain" description="NodB homology" evidence="3">
    <location>
        <begin position="28"/>
        <end position="209"/>
    </location>
</feature>
<gene>
    <name evidence="4" type="ORF">Lupro_10410</name>
</gene>
<proteinExistence type="predicted"/>
<dbReference type="Proteomes" id="UP000059672">
    <property type="component" value="Chromosome"/>
</dbReference>
<evidence type="ECO:0000313" key="5">
    <source>
        <dbReference type="Proteomes" id="UP000059672"/>
    </source>
</evidence>